<dbReference type="Proteomes" id="UP000703590">
    <property type="component" value="Unassembled WGS sequence"/>
</dbReference>
<dbReference type="PANTHER" id="PTHR43861:SF6">
    <property type="entry name" value="METHYLTRANSFERASE TYPE 11"/>
    <property type="match status" value="1"/>
</dbReference>
<dbReference type="EMBL" id="JAFHKK010000012">
    <property type="protein sequence ID" value="MBN2964468.1"/>
    <property type="molecule type" value="Genomic_DNA"/>
</dbReference>
<reference evidence="1 2" key="3">
    <citation type="submission" date="2021-02" db="EMBL/GenBank/DDBJ databases">
        <authorList>
            <person name="Merkel A.Y."/>
        </authorList>
    </citation>
    <scope>NUCLEOTIDE SEQUENCE [LARGE SCALE GENOMIC DNA]</scope>
    <source>
        <strain evidence="1 2">T05b</strain>
    </source>
</reference>
<gene>
    <name evidence="1" type="ORF">JWV37_06730</name>
</gene>
<dbReference type="CDD" id="cd02440">
    <property type="entry name" value="AdoMet_MTases"/>
    <property type="match status" value="1"/>
</dbReference>
<keyword evidence="1" id="KW-0489">Methyltransferase</keyword>
<dbReference type="GO" id="GO:0008168">
    <property type="term" value="F:methyltransferase activity"/>
    <property type="evidence" value="ECO:0007669"/>
    <property type="project" value="UniProtKB-KW"/>
</dbReference>
<organism evidence="1 2">
    <name type="scientific">Sulfurospirillum tamanense</name>
    <dbReference type="NCBI Taxonomy" id="2813362"/>
    <lineage>
        <taxon>Bacteria</taxon>
        <taxon>Pseudomonadati</taxon>
        <taxon>Campylobacterota</taxon>
        <taxon>Epsilonproteobacteria</taxon>
        <taxon>Campylobacterales</taxon>
        <taxon>Sulfurospirillaceae</taxon>
        <taxon>Sulfurospirillum</taxon>
    </lineage>
</organism>
<dbReference type="PANTHER" id="PTHR43861">
    <property type="entry name" value="TRANS-ACONITATE 2-METHYLTRANSFERASE-RELATED"/>
    <property type="match status" value="1"/>
</dbReference>
<proteinExistence type="predicted"/>
<dbReference type="InterPro" id="IPR029063">
    <property type="entry name" value="SAM-dependent_MTases_sf"/>
</dbReference>
<reference evidence="1 2" key="2">
    <citation type="submission" date="2021-02" db="EMBL/GenBank/DDBJ databases">
        <title>Sulfurospirillum tamanensis sp. nov.</title>
        <authorList>
            <person name="Frolova A."/>
            <person name="Merkel A."/>
            <person name="Slobodkin A."/>
        </authorList>
    </citation>
    <scope>NUCLEOTIDE SEQUENCE [LARGE SCALE GENOMIC DNA]</scope>
    <source>
        <strain evidence="1 2">T05b</strain>
    </source>
</reference>
<dbReference type="GO" id="GO:0032259">
    <property type="term" value="P:methylation"/>
    <property type="evidence" value="ECO:0007669"/>
    <property type="project" value="UniProtKB-KW"/>
</dbReference>
<accession>A0ABS2WS86</accession>
<keyword evidence="1" id="KW-0808">Transferase</keyword>
<dbReference type="Gene3D" id="3.40.50.150">
    <property type="entry name" value="Vaccinia Virus protein VP39"/>
    <property type="match status" value="1"/>
</dbReference>
<protein>
    <submittedName>
        <fullName evidence="1">Class I SAM-dependent methyltransferase</fullName>
    </submittedName>
</protein>
<evidence type="ECO:0000313" key="2">
    <source>
        <dbReference type="Proteomes" id="UP000703590"/>
    </source>
</evidence>
<dbReference type="RefSeq" id="WP_205459019.1">
    <property type="nucleotide sequence ID" value="NZ_JAFHKK010000012.1"/>
</dbReference>
<evidence type="ECO:0000313" key="1">
    <source>
        <dbReference type="EMBL" id="MBN2964468.1"/>
    </source>
</evidence>
<keyword evidence="2" id="KW-1185">Reference proteome</keyword>
<dbReference type="SUPFAM" id="SSF53335">
    <property type="entry name" value="S-adenosyl-L-methionine-dependent methyltransferases"/>
    <property type="match status" value="1"/>
</dbReference>
<dbReference type="Pfam" id="PF13489">
    <property type="entry name" value="Methyltransf_23"/>
    <property type="match status" value="1"/>
</dbReference>
<comment type="caution">
    <text evidence="1">The sequence shown here is derived from an EMBL/GenBank/DDBJ whole genome shotgun (WGS) entry which is preliminary data.</text>
</comment>
<name>A0ABS2WS86_9BACT</name>
<sequence>MKCKMCKSTRIVRLEVVESIHIKEKYKFDVARFFQQEKFDLLKCLDCDLKFFNKVVSGDSLFYDLLQENEFYYEKEKAEFDFALSKIAHLNPKKILEIGAGKGCFVEKIKDYYDVRVSEFSKKSIDFLEKNNVTFDSSNDTYDFICAFQVLEHVERLDIFLEFIDSKLEDNGYLLLSVPNNDSEYFKNVFDALDYPPHHMYQFSRKALHSIGVKLHYSVEDYWTEPLRIEHYFSIIKSKRLKLMKAHPIKRNFFSLFDYLLAPYFYDKSQIGHTHAILFQKITKK</sequence>
<reference evidence="2" key="1">
    <citation type="submission" date="2021-02" db="EMBL/GenBank/DDBJ databases">
        <title>Sulfurospirillum tamanensis sp. nov.</title>
        <authorList>
            <person name="Merkel A.Y."/>
        </authorList>
    </citation>
    <scope>NUCLEOTIDE SEQUENCE [LARGE SCALE GENOMIC DNA]</scope>
    <source>
        <strain evidence="2">T05b</strain>
    </source>
</reference>